<protein>
    <recommendedName>
        <fullName evidence="3">beta-N-acetylhexosaminidase</fullName>
        <ecNumber evidence="3">3.2.1.52</ecNumber>
    </recommendedName>
</protein>
<dbReference type="SUPFAM" id="SSF55545">
    <property type="entry name" value="beta-N-acetylhexosaminidase-like domain"/>
    <property type="match status" value="1"/>
</dbReference>
<dbReference type="GO" id="GO:0004563">
    <property type="term" value="F:beta-N-acetylhexosaminidase activity"/>
    <property type="evidence" value="ECO:0007669"/>
    <property type="project" value="UniProtKB-EC"/>
</dbReference>
<evidence type="ECO:0000259" key="7">
    <source>
        <dbReference type="Pfam" id="PF00728"/>
    </source>
</evidence>
<keyword evidence="5" id="KW-0326">Glycosidase</keyword>
<dbReference type="PRINTS" id="PR00738">
    <property type="entry name" value="GLHYDRLASE20"/>
</dbReference>
<dbReference type="GO" id="GO:0005975">
    <property type="term" value="P:carbohydrate metabolic process"/>
    <property type="evidence" value="ECO:0007669"/>
    <property type="project" value="InterPro"/>
</dbReference>
<evidence type="ECO:0000313" key="10">
    <source>
        <dbReference type="Proteomes" id="UP000429644"/>
    </source>
</evidence>
<dbReference type="GO" id="GO:0030203">
    <property type="term" value="P:glycosaminoglycan metabolic process"/>
    <property type="evidence" value="ECO:0007669"/>
    <property type="project" value="TreeGrafter"/>
</dbReference>
<dbReference type="Pfam" id="PF00728">
    <property type="entry name" value="Glyco_hydro_20"/>
    <property type="match status" value="1"/>
</dbReference>
<dbReference type="PANTHER" id="PTHR22600">
    <property type="entry name" value="BETA-HEXOSAMINIDASE"/>
    <property type="match status" value="1"/>
</dbReference>
<evidence type="ECO:0000259" key="8">
    <source>
        <dbReference type="Pfam" id="PF02838"/>
    </source>
</evidence>
<comment type="caution">
    <text evidence="9">The sequence shown here is derived from an EMBL/GenBank/DDBJ whole genome shotgun (WGS) entry which is preliminary data.</text>
</comment>
<dbReference type="Pfam" id="PF02838">
    <property type="entry name" value="Glyco_hydro_20b"/>
    <property type="match status" value="1"/>
</dbReference>
<keyword evidence="4 9" id="KW-0378">Hydrolase</keyword>
<evidence type="ECO:0000313" key="9">
    <source>
        <dbReference type="EMBL" id="MPV89142.1"/>
    </source>
</evidence>
<dbReference type="SUPFAM" id="SSF51445">
    <property type="entry name" value="(Trans)glycosidases"/>
    <property type="match status" value="1"/>
</dbReference>
<reference evidence="9 10" key="1">
    <citation type="submission" date="2019-10" db="EMBL/GenBank/DDBJ databases">
        <title>Georgenia wutianyii sp. nov. and Georgenia yuyongxinii sp. nov. isolated from plateau pika (Ochotona curzoniae) in the Qinghai-Tibet plateau of China.</title>
        <authorList>
            <person name="Tian Z."/>
        </authorList>
    </citation>
    <scope>NUCLEOTIDE SEQUENCE [LARGE SCALE GENOMIC DNA]</scope>
    <source>
        <strain evidence="9 10">JCM 15130</strain>
    </source>
</reference>
<feature type="domain" description="Beta-hexosaminidase bacterial type N-terminal" evidence="8">
    <location>
        <begin position="14"/>
        <end position="142"/>
    </location>
</feature>
<dbReference type="InterPro" id="IPR015882">
    <property type="entry name" value="HEX_bac_N"/>
</dbReference>
<dbReference type="Gene3D" id="3.20.20.80">
    <property type="entry name" value="Glycosidases"/>
    <property type="match status" value="1"/>
</dbReference>
<dbReference type="CDD" id="cd06568">
    <property type="entry name" value="GH20_SpHex_like"/>
    <property type="match status" value="1"/>
</dbReference>
<dbReference type="GO" id="GO:0016020">
    <property type="term" value="C:membrane"/>
    <property type="evidence" value="ECO:0007669"/>
    <property type="project" value="TreeGrafter"/>
</dbReference>
<dbReference type="InterPro" id="IPR025705">
    <property type="entry name" value="Beta_hexosaminidase_sua/sub"/>
</dbReference>
<keyword evidence="10" id="KW-1185">Reference proteome</keyword>
<evidence type="ECO:0000256" key="3">
    <source>
        <dbReference type="ARBA" id="ARBA00012663"/>
    </source>
</evidence>
<organism evidence="9 10">
    <name type="scientific">Georgenia ruanii</name>
    <dbReference type="NCBI Taxonomy" id="348442"/>
    <lineage>
        <taxon>Bacteria</taxon>
        <taxon>Bacillati</taxon>
        <taxon>Actinomycetota</taxon>
        <taxon>Actinomycetes</taxon>
        <taxon>Micrococcales</taxon>
        <taxon>Bogoriellaceae</taxon>
        <taxon>Georgenia</taxon>
    </lineage>
</organism>
<evidence type="ECO:0000256" key="6">
    <source>
        <dbReference type="PIRSR" id="PIRSR625705-1"/>
    </source>
</evidence>
<feature type="domain" description="Glycoside hydrolase family 20 catalytic" evidence="7">
    <location>
        <begin position="146"/>
        <end position="461"/>
    </location>
</feature>
<evidence type="ECO:0000256" key="5">
    <source>
        <dbReference type="ARBA" id="ARBA00023295"/>
    </source>
</evidence>
<evidence type="ECO:0000256" key="2">
    <source>
        <dbReference type="ARBA" id="ARBA00006285"/>
    </source>
</evidence>
<evidence type="ECO:0000256" key="1">
    <source>
        <dbReference type="ARBA" id="ARBA00001231"/>
    </source>
</evidence>
<sequence length="521" mass="54812">MALFDQEEPALQDITLVPRPRHVRAAGSGTLDLSPGIALRHPAALAGPAGLLRELLADLGVGAGPVPLLLAVDESASTAGEAYRLEVTADQVTLTAAREAAILAGISTLTQLTALAVTAPAAPGPSSSAPSRPVLSAVTIEDAPRFAWRGLSLDVARHFFTVEEVTEVLGLMFDLRLNVLHLHLTDDQGWRLDLPSRPELAERSSGSAVGGGRGGYFTARDYAQIQQAAARRGITVVPEIDVPGHTNAALHAVPALNRSGVAPEAYTGIEVGFSSLDAALPATATFLRDVFTDVGAMTAGPWVHIGGDEPPEMDRAEYAGLMEAAAGEVVAAGKAVVAWQEAARASLPPGSVVQFWQEDEPTEDVVAAIGAGARLLLSPATRAYLDMKYHPGFDLGLEWAGHTELQDAYEWDPAGVVPGVREEDIVGVEAAVFTETLTTREELLVMLLPRLAAVAEVAWSQQSGRDWSGFATRVGALGRVWGRGGLVWHRSPGVAWDRAAEVDEPAHTGREAESGPPSRTA</sequence>
<name>A0A7J9UXE4_9MICO</name>
<comment type="catalytic activity">
    <reaction evidence="1">
        <text>Hydrolysis of terminal non-reducing N-acetyl-D-hexosamine residues in N-acetyl-beta-D-hexosaminides.</text>
        <dbReference type="EC" id="3.2.1.52"/>
    </reaction>
</comment>
<dbReference type="PANTHER" id="PTHR22600:SF57">
    <property type="entry name" value="BETA-N-ACETYLHEXOSAMINIDASE"/>
    <property type="match status" value="1"/>
</dbReference>
<accession>A0A7J9UXE4</accession>
<gene>
    <name evidence="9" type="ORF">GB882_10725</name>
</gene>
<dbReference type="InterPro" id="IPR017853">
    <property type="entry name" value="GH"/>
</dbReference>
<dbReference type="Proteomes" id="UP000429644">
    <property type="component" value="Unassembled WGS sequence"/>
</dbReference>
<dbReference type="Gene3D" id="3.30.379.10">
    <property type="entry name" value="Chitobiase/beta-hexosaminidase domain 2-like"/>
    <property type="match status" value="1"/>
</dbReference>
<dbReference type="AlphaFoldDB" id="A0A7J9UXE4"/>
<comment type="similarity">
    <text evidence="2">Belongs to the glycosyl hydrolase 20 family.</text>
</comment>
<dbReference type="EC" id="3.2.1.52" evidence="3"/>
<dbReference type="RefSeq" id="WP_193314473.1">
    <property type="nucleotide sequence ID" value="NZ_BAAAOT010000027.1"/>
</dbReference>
<proteinExistence type="inferred from homology"/>
<dbReference type="InterPro" id="IPR015883">
    <property type="entry name" value="Glyco_hydro_20_cat"/>
</dbReference>
<dbReference type="InterPro" id="IPR029018">
    <property type="entry name" value="Hex-like_dom2"/>
</dbReference>
<evidence type="ECO:0000256" key="4">
    <source>
        <dbReference type="ARBA" id="ARBA00022801"/>
    </source>
</evidence>
<feature type="active site" description="Proton donor" evidence="6">
    <location>
        <position position="309"/>
    </location>
</feature>
<dbReference type="EMBL" id="WHPD01002312">
    <property type="protein sequence ID" value="MPV89142.1"/>
    <property type="molecule type" value="Genomic_DNA"/>
</dbReference>